<dbReference type="Gene3D" id="1.10.150.900">
    <property type="match status" value="1"/>
</dbReference>
<feature type="domain" description="Peptidase M20 dimerisation" evidence="7">
    <location>
        <begin position="216"/>
        <end position="362"/>
    </location>
</feature>
<dbReference type="PANTHER" id="PTHR45962:SF1">
    <property type="entry name" value="N-FATTY-ACYL-AMINO ACID SYNTHASE_HYDROLASE PM20D1"/>
    <property type="match status" value="1"/>
</dbReference>
<dbReference type="SUPFAM" id="SSF53187">
    <property type="entry name" value="Zn-dependent exopeptidases"/>
    <property type="match status" value="1"/>
</dbReference>
<keyword evidence="3" id="KW-0479">Metal-binding</keyword>
<feature type="signal peptide" evidence="6">
    <location>
        <begin position="1"/>
        <end position="21"/>
    </location>
</feature>
<dbReference type="RefSeq" id="WP_279250725.1">
    <property type="nucleotide sequence ID" value="NZ_SHNO01000002.1"/>
</dbReference>
<dbReference type="EMBL" id="SHNO01000002">
    <property type="protein sequence ID" value="MCX2978938.1"/>
    <property type="molecule type" value="Genomic_DNA"/>
</dbReference>
<evidence type="ECO:0000313" key="9">
    <source>
        <dbReference type="Proteomes" id="UP001143304"/>
    </source>
</evidence>
<dbReference type="PROSITE" id="PS00758">
    <property type="entry name" value="ARGE_DAPE_CPG2_1"/>
    <property type="match status" value="1"/>
</dbReference>
<feature type="chain" id="PRO_5045131938" evidence="6">
    <location>
        <begin position="22"/>
        <end position="464"/>
    </location>
</feature>
<dbReference type="Gene3D" id="3.40.630.10">
    <property type="entry name" value="Zn peptidases"/>
    <property type="match status" value="1"/>
</dbReference>
<dbReference type="Pfam" id="PF07687">
    <property type="entry name" value="M20_dimer"/>
    <property type="match status" value="1"/>
</dbReference>
<comment type="similarity">
    <text evidence="1">Belongs to the peptidase M20A family.</text>
</comment>
<comment type="caution">
    <text evidence="8">The sequence shown here is derived from an EMBL/GenBank/DDBJ whole genome shotgun (WGS) entry which is preliminary data.</text>
</comment>
<reference evidence="8" key="1">
    <citation type="submission" date="2019-02" db="EMBL/GenBank/DDBJ databases">
        <authorList>
            <person name="Li S.-H."/>
        </authorList>
    </citation>
    <scope>NUCLEOTIDE SEQUENCE</scope>
    <source>
        <strain evidence="8">IMCC11814</strain>
    </source>
</reference>
<accession>A0ABT3T9H5</accession>
<evidence type="ECO:0000256" key="3">
    <source>
        <dbReference type="ARBA" id="ARBA00022723"/>
    </source>
</evidence>
<keyword evidence="4" id="KW-0378">Hydrolase</keyword>
<keyword evidence="9" id="KW-1185">Reference proteome</keyword>
<keyword evidence="6" id="KW-0732">Signal</keyword>
<dbReference type="Gene3D" id="3.30.70.360">
    <property type="match status" value="1"/>
</dbReference>
<keyword evidence="5" id="KW-0862">Zinc</keyword>
<evidence type="ECO:0000256" key="5">
    <source>
        <dbReference type="ARBA" id="ARBA00022833"/>
    </source>
</evidence>
<evidence type="ECO:0000256" key="2">
    <source>
        <dbReference type="ARBA" id="ARBA00022670"/>
    </source>
</evidence>
<protein>
    <submittedName>
        <fullName evidence="8">M20/M25/M40 family metallo-hydrolase</fullName>
    </submittedName>
</protein>
<dbReference type="Pfam" id="PF01546">
    <property type="entry name" value="Peptidase_M20"/>
    <property type="match status" value="1"/>
</dbReference>
<dbReference type="InterPro" id="IPR002933">
    <property type="entry name" value="Peptidase_M20"/>
</dbReference>
<proteinExistence type="inferred from homology"/>
<gene>
    <name evidence="8" type="ORF">EYC82_16460</name>
</gene>
<dbReference type="InterPro" id="IPR011650">
    <property type="entry name" value="Peptidase_M20_dimer"/>
</dbReference>
<dbReference type="InterPro" id="IPR036264">
    <property type="entry name" value="Bact_exopeptidase_dim_dom"/>
</dbReference>
<keyword evidence="2" id="KW-0645">Protease</keyword>
<dbReference type="Proteomes" id="UP001143304">
    <property type="component" value="Unassembled WGS sequence"/>
</dbReference>
<evidence type="ECO:0000256" key="1">
    <source>
        <dbReference type="ARBA" id="ARBA00006247"/>
    </source>
</evidence>
<dbReference type="InterPro" id="IPR047177">
    <property type="entry name" value="Pept_M20A"/>
</dbReference>
<evidence type="ECO:0000256" key="6">
    <source>
        <dbReference type="SAM" id="SignalP"/>
    </source>
</evidence>
<dbReference type="SUPFAM" id="SSF55031">
    <property type="entry name" value="Bacterial exopeptidase dimerisation domain"/>
    <property type="match status" value="1"/>
</dbReference>
<dbReference type="InterPro" id="IPR001261">
    <property type="entry name" value="ArgE/DapE_CS"/>
</dbReference>
<dbReference type="PANTHER" id="PTHR45962">
    <property type="entry name" value="N-FATTY-ACYL-AMINO ACID SYNTHASE/HYDROLASE PM20D1"/>
    <property type="match status" value="1"/>
</dbReference>
<sequence>MRRYLLLLIPILSLTSGAGQAGNAAAERLAEAVRFKTISYQDRSRIDYSEFLRFHDFLKSHYPRVFTELDVETVSNYSLLILWPGSDPQLTPVMFTAHMDVVPIEPGTETDWDYPAFEGVIDNGRIYGRGTLDDKQGLLSLMEAAESLLEEGFTPRRTVLFAFGHDEEISGLHGAVNLAARIKERGLQSAWMIDEGGFLIADSPLLPGRPLGLVSVAEKGYLTVTLSTRGEGGHSSRPPATGTIGRLSAALERVENSPYPPRLVGPVQAMFETIAPHTDQPQRFIFENLWLTGGLLASQLAEDPVTSSFVRTTAALTMFNAGVKENVIPQYAEAKINFRLLPGDTADTVVARITDIVDDPLVDISYDAWSDPSPVSDHTGDGFAVISEAVAEVYPEAIVVPSLLVATTDSRHYVDVSDNQYRFHGNRLSMEQVNSMHGTNEFLDVESYEDMISIARQMLKKGTR</sequence>
<evidence type="ECO:0000313" key="8">
    <source>
        <dbReference type="EMBL" id="MCX2978938.1"/>
    </source>
</evidence>
<evidence type="ECO:0000256" key="4">
    <source>
        <dbReference type="ARBA" id="ARBA00022801"/>
    </source>
</evidence>
<organism evidence="8 9">
    <name type="scientific">Candidatus Marimicrobium litorale</name>
    <dbReference type="NCBI Taxonomy" id="2518991"/>
    <lineage>
        <taxon>Bacteria</taxon>
        <taxon>Pseudomonadati</taxon>
        <taxon>Pseudomonadota</taxon>
        <taxon>Gammaproteobacteria</taxon>
        <taxon>Cellvibrionales</taxon>
        <taxon>Halieaceae</taxon>
        <taxon>Marimicrobium</taxon>
    </lineage>
</organism>
<name>A0ABT3T9H5_9GAMM</name>
<evidence type="ECO:0000259" key="7">
    <source>
        <dbReference type="Pfam" id="PF07687"/>
    </source>
</evidence>